<dbReference type="PANTHER" id="PTHR46520:SF1">
    <property type="entry name" value="SERINE BETA-LACTAMASE-LIKE PROTEIN LACTB, MITOCHONDRIAL"/>
    <property type="match status" value="1"/>
</dbReference>
<dbReference type="EMBL" id="CAWYQH010000097">
    <property type="protein sequence ID" value="CAK8683754.1"/>
    <property type="molecule type" value="Genomic_DNA"/>
</dbReference>
<evidence type="ECO:0000259" key="1">
    <source>
        <dbReference type="Pfam" id="PF00144"/>
    </source>
</evidence>
<dbReference type="PANTHER" id="PTHR46520">
    <property type="entry name" value="SERINE BETA-LACTAMASE-LIKE PROTEIN LACTB, MITOCHONDRIAL"/>
    <property type="match status" value="1"/>
</dbReference>
<dbReference type="InterPro" id="IPR052794">
    <property type="entry name" value="Mito_Ser_Protease_LACTB"/>
</dbReference>
<dbReference type="InterPro" id="IPR001466">
    <property type="entry name" value="Beta-lactam-related"/>
</dbReference>
<evidence type="ECO:0000313" key="3">
    <source>
        <dbReference type="Proteomes" id="UP001642483"/>
    </source>
</evidence>
<dbReference type="Pfam" id="PF00144">
    <property type="entry name" value="Beta-lactamase"/>
    <property type="match status" value="1"/>
</dbReference>
<feature type="domain" description="Beta-lactamase-related" evidence="1">
    <location>
        <begin position="56"/>
        <end position="410"/>
    </location>
</feature>
<reference evidence="2 3" key="1">
    <citation type="submission" date="2024-02" db="EMBL/GenBank/DDBJ databases">
        <authorList>
            <person name="Daric V."/>
            <person name="Darras S."/>
        </authorList>
    </citation>
    <scope>NUCLEOTIDE SEQUENCE [LARGE SCALE GENOMIC DNA]</scope>
</reference>
<dbReference type="Gene3D" id="3.40.710.10">
    <property type="entry name" value="DD-peptidase/beta-lactamase superfamily"/>
    <property type="match status" value="1"/>
</dbReference>
<protein>
    <recommendedName>
        <fullName evidence="1">Beta-lactamase-related domain-containing protein</fullName>
    </recommendedName>
</protein>
<comment type="caution">
    <text evidence="2">The sequence shown here is derived from an EMBL/GenBank/DDBJ whole genome shotgun (WGS) entry which is preliminary data.</text>
</comment>
<dbReference type="Proteomes" id="UP001642483">
    <property type="component" value="Unassembled WGS sequence"/>
</dbReference>
<accession>A0ABP0FVW2</accession>
<evidence type="ECO:0000313" key="2">
    <source>
        <dbReference type="EMBL" id="CAK8683754.1"/>
    </source>
</evidence>
<organism evidence="2 3">
    <name type="scientific">Clavelina lepadiformis</name>
    <name type="common">Light-bulb sea squirt</name>
    <name type="synonym">Ascidia lepadiformis</name>
    <dbReference type="NCBI Taxonomy" id="159417"/>
    <lineage>
        <taxon>Eukaryota</taxon>
        <taxon>Metazoa</taxon>
        <taxon>Chordata</taxon>
        <taxon>Tunicata</taxon>
        <taxon>Ascidiacea</taxon>
        <taxon>Aplousobranchia</taxon>
        <taxon>Clavelinidae</taxon>
        <taxon>Clavelina</taxon>
    </lineage>
</organism>
<dbReference type="InterPro" id="IPR012338">
    <property type="entry name" value="Beta-lactam/transpept-like"/>
</dbReference>
<proteinExistence type="predicted"/>
<keyword evidence="3" id="KW-1185">Reference proteome</keyword>
<sequence>MRINYFFAALAATVIRGENPSEALRFTDVKQKKDKKKKKQSKIDKHLEVAIQNSKQYVTQKMEEVGAPGMVVAVSVDGKTVWKQGFGYADVENKVPCTPSTVMRVASISKSFTAMAAARLMEEGKLDLDKNIQEYAQSFPEKSYNGEKVTITLRHLLLHLSGIRHYSKTLDKPKPPKIESELSEYYITKQYSSVTEALALFKDDPLLYKPGEEFLYTTHGWTLISAILEEVSGRDFLSLMQDNFRRLGMNETYADVHNKLIYNRSRYYIRKNGKLENVPYVNNSYKWAGGGFLSTVGDLMKFGNAMMYSYQYKADVSNNNENEENKEKTQNRTPGILKAETVHKMWHQVVHRKRERNSKLNENASYGLGWEVYPVMEQFGCCPKWQLEVCHTGGAIGASSILFLLPDTNSHIPVQGSTSDRENEIEVSLCKLALHSDSDVQQTSVNKDSNEKQCAVKGIAVAIITNMQSVGLTQLARDLAQEFDKNLRSD</sequence>
<gene>
    <name evidence="2" type="ORF">CVLEPA_LOCUS14790</name>
</gene>
<dbReference type="SUPFAM" id="SSF56601">
    <property type="entry name" value="beta-lactamase/transpeptidase-like"/>
    <property type="match status" value="1"/>
</dbReference>
<name>A0ABP0FVW2_CLALP</name>